<evidence type="ECO:0000313" key="1">
    <source>
        <dbReference type="EMBL" id="CAD9005538.1"/>
    </source>
</evidence>
<dbReference type="AlphaFoldDB" id="A0A6U7XLF6"/>
<dbReference type="EMBL" id="HBGA01045516">
    <property type="protein sequence ID" value="CAD9005538.1"/>
    <property type="molecule type" value="Transcribed_RNA"/>
</dbReference>
<gene>
    <name evidence="1" type="ORF">EGYM00392_LOCUS16626</name>
    <name evidence="2" type="ORF">EGYM00392_LOCUS16627</name>
</gene>
<protein>
    <submittedName>
        <fullName evidence="1">Uncharacterized protein</fullName>
    </submittedName>
</protein>
<reference evidence="1" key="1">
    <citation type="submission" date="2021-01" db="EMBL/GenBank/DDBJ databases">
        <authorList>
            <person name="Corre E."/>
            <person name="Pelletier E."/>
            <person name="Niang G."/>
            <person name="Scheremetjew M."/>
            <person name="Finn R."/>
            <person name="Kale V."/>
            <person name="Holt S."/>
            <person name="Cochrane G."/>
            <person name="Meng A."/>
            <person name="Brown T."/>
            <person name="Cohen L."/>
        </authorList>
    </citation>
    <scope>NUCLEOTIDE SEQUENCE</scope>
    <source>
        <strain evidence="1">NIES-381</strain>
    </source>
</reference>
<dbReference type="EMBL" id="HBGA01045517">
    <property type="protein sequence ID" value="CAD9005539.1"/>
    <property type="molecule type" value="Transcribed_RNA"/>
</dbReference>
<evidence type="ECO:0000313" key="2">
    <source>
        <dbReference type="EMBL" id="CAD9005539.1"/>
    </source>
</evidence>
<sequence>MLRLQATCWPKCCRNQFSHGFHERKLQDSLATICKRCHVALLPPCAAHVANWVVSLFVIHGISQSPKSVVHAGLVQYATMYPMPYIDARPTLKYSQCMKESDFQ</sequence>
<accession>A0A6U7XLF6</accession>
<proteinExistence type="predicted"/>
<name>A0A6U7XLF6_9EUGL</name>
<organism evidence="1">
    <name type="scientific">Eutreptiella gymnastica</name>
    <dbReference type="NCBI Taxonomy" id="73025"/>
    <lineage>
        <taxon>Eukaryota</taxon>
        <taxon>Discoba</taxon>
        <taxon>Euglenozoa</taxon>
        <taxon>Euglenida</taxon>
        <taxon>Spirocuta</taxon>
        <taxon>Euglenophyceae</taxon>
        <taxon>Eutreptiales</taxon>
        <taxon>Eutreptiaceae</taxon>
        <taxon>Eutreptiella</taxon>
    </lineage>
</organism>